<dbReference type="InterPro" id="IPR027417">
    <property type="entry name" value="P-loop_NTPase"/>
</dbReference>
<keyword evidence="6 9" id="KW-1133">Transmembrane helix</keyword>
<dbReference type="CDD" id="cd05387">
    <property type="entry name" value="BY-kinase"/>
    <property type="match status" value="1"/>
</dbReference>
<dbReference type="PANTHER" id="PTHR32309:SF31">
    <property type="entry name" value="CAPSULAR EXOPOLYSACCHARIDE FAMILY"/>
    <property type="match status" value="1"/>
</dbReference>
<evidence type="ECO:0000256" key="7">
    <source>
        <dbReference type="ARBA" id="ARBA00023136"/>
    </source>
</evidence>
<protein>
    <submittedName>
        <fullName evidence="11">Receptor protein-tyrosine kinase</fullName>
    </submittedName>
</protein>
<name>A0A1M6HYZ8_9RHOB</name>
<keyword evidence="2" id="KW-1003">Cell membrane</keyword>
<evidence type="ECO:0000259" key="10">
    <source>
        <dbReference type="Pfam" id="PF02706"/>
    </source>
</evidence>
<dbReference type="InterPro" id="IPR050445">
    <property type="entry name" value="Bact_polysacc_biosynth/exp"/>
</dbReference>
<dbReference type="RefSeq" id="WP_073334206.1">
    <property type="nucleotide sequence ID" value="NZ_FQYO01000008.1"/>
</dbReference>
<evidence type="ECO:0000256" key="8">
    <source>
        <dbReference type="SAM" id="Coils"/>
    </source>
</evidence>
<evidence type="ECO:0000256" key="9">
    <source>
        <dbReference type="SAM" id="Phobius"/>
    </source>
</evidence>
<organism evidence="11 12">
    <name type="scientific">Wenxinia saemankumensis</name>
    <dbReference type="NCBI Taxonomy" id="1447782"/>
    <lineage>
        <taxon>Bacteria</taxon>
        <taxon>Pseudomonadati</taxon>
        <taxon>Pseudomonadota</taxon>
        <taxon>Alphaproteobacteria</taxon>
        <taxon>Rhodobacterales</taxon>
        <taxon>Roseobacteraceae</taxon>
        <taxon>Wenxinia</taxon>
    </lineage>
</organism>
<evidence type="ECO:0000256" key="2">
    <source>
        <dbReference type="ARBA" id="ARBA00022475"/>
    </source>
</evidence>
<dbReference type="Proteomes" id="UP000184292">
    <property type="component" value="Unassembled WGS sequence"/>
</dbReference>
<dbReference type="InterPro" id="IPR005702">
    <property type="entry name" value="Wzc-like_C"/>
</dbReference>
<keyword evidence="11" id="KW-0808">Transferase</keyword>
<accession>A0A1M6HYZ8</accession>
<evidence type="ECO:0000256" key="3">
    <source>
        <dbReference type="ARBA" id="ARBA00022692"/>
    </source>
</evidence>
<keyword evidence="8" id="KW-0175">Coiled coil</keyword>
<keyword evidence="3 9" id="KW-0812">Transmembrane</keyword>
<dbReference type="EMBL" id="FQYO01000008">
    <property type="protein sequence ID" value="SHJ27448.1"/>
    <property type="molecule type" value="Genomic_DNA"/>
</dbReference>
<feature type="transmembrane region" description="Helical" evidence="9">
    <location>
        <begin position="441"/>
        <end position="461"/>
    </location>
</feature>
<dbReference type="GO" id="GO:0004713">
    <property type="term" value="F:protein tyrosine kinase activity"/>
    <property type="evidence" value="ECO:0007669"/>
    <property type="project" value="UniProtKB-KW"/>
</dbReference>
<feature type="coiled-coil region" evidence="8">
    <location>
        <begin position="217"/>
        <end position="286"/>
    </location>
</feature>
<evidence type="ECO:0000256" key="1">
    <source>
        <dbReference type="ARBA" id="ARBA00004651"/>
    </source>
</evidence>
<gene>
    <name evidence="11" type="ORF">SAMN05444417_3435</name>
</gene>
<dbReference type="STRING" id="1447782.SAMN05444417_3435"/>
<dbReference type="OrthoDB" id="230260at2"/>
<evidence type="ECO:0000313" key="12">
    <source>
        <dbReference type="Proteomes" id="UP000184292"/>
    </source>
</evidence>
<dbReference type="GO" id="GO:0005886">
    <property type="term" value="C:plasma membrane"/>
    <property type="evidence" value="ECO:0007669"/>
    <property type="project" value="UniProtKB-SubCell"/>
</dbReference>
<evidence type="ECO:0000256" key="6">
    <source>
        <dbReference type="ARBA" id="ARBA00022989"/>
    </source>
</evidence>
<evidence type="ECO:0000256" key="5">
    <source>
        <dbReference type="ARBA" id="ARBA00022840"/>
    </source>
</evidence>
<feature type="transmembrane region" description="Helical" evidence="9">
    <location>
        <begin position="40"/>
        <end position="60"/>
    </location>
</feature>
<sequence>MTQVDRIPRPLAIAPPPPAGGGDDDWLDLQALFRVVRRRFWLIFVVASAVMLAAVPPILGMKKDYAAVARILIHEPLPAAFASSALTADEVLNLTTEGERLLSRTISLGVVSELDLASRPEFNPALTEPSLVERVRDSLRGLLSAGTVAPPQGDPIDLVLQSYLGHLRIARAPGSDVVSIGFVSRDPELAADVPNTLIRVYLDERERQMAARMMQAEAWLQGRIDDQEDRLEAAEAELDQARIETGDLLVDAEDAAALRADLAARRAEIERRLTELTTRLAELAQASGLTARMIAADVDPQLGRDLAAERAGLARLQQRYGAAHAEIVAAEARIATLESSAEAETERQRLRMESDLAALDRQEAVILGDFEAARDAMARARQIDMGLVQLQEAVDGEKGALDRLGEQLRAVRAEAELPPAEIEVLSPASVPMNAEGRGRSYYMAVAAIAAALLALTVAFGVEMVDTTIRSQQQLSRIPGALPAGLVPELPRGILRRRRRNRLARLYRDRIEAVLLALEQRVNQTVPQSLMVTSALPREGKSTLAGSLADELAASGRAVLLVDADLSGGRLHERFAAPASLGLADYLAGTAKLDQVIRHDRASGVSFIPRGTITGRRLFDRELARSLVASAAARGQVVIFDATPVLVANESLMLAGLVSRTLLVVRWGRTQRAAVEAAAERLSPRGGQEVDVVIARVDLRRHALYGYRDAGMLARSLRRYHGRRV</sequence>
<keyword evidence="11" id="KW-0675">Receptor</keyword>
<evidence type="ECO:0000256" key="4">
    <source>
        <dbReference type="ARBA" id="ARBA00022741"/>
    </source>
</evidence>
<dbReference type="Pfam" id="PF02706">
    <property type="entry name" value="Wzz"/>
    <property type="match status" value="1"/>
</dbReference>
<feature type="domain" description="Polysaccharide chain length determinant N-terminal" evidence="10">
    <location>
        <begin position="27"/>
        <end position="113"/>
    </location>
</feature>
<keyword evidence="5" id="KW-0067">ATP-binding</keyword>
<keyword evidence="4" id="KW-0547">Nucleotide-binding</keyword>
<evidence type="ECO:0000313" key="11">
    <source>
        <dbReference type="EMBL" id="SHJ27448.1"/>
    </source>
</evidence>
<dbReference type="InterPro" id="IPR003856">
    <property type="entry name" value="LPS_length_determ_N"/>
</dbReference>
<feature type="coiled-coil region" evidence="8">
    <location>
        <begin position="313"/>
        <end position="362"/>
    </location>
</feature>
<keyword evidence="11" id="KW-0418">Kinase</keyword>
<dbReference type="AlphaFoldDB" id="A0A1M6HYZ8"/>
<dbReference type="SUPFAM" id="SSF52540">
    <property type="entry name" value="P-loop containing nucleoside triphosphate hydrolases"/>
    <property type="match status" value="1"/>
</dbReference>
<proteinExistence type="predicted"/>
<comment type="subcellular location">
    <subcellularLocation>
        <location evidence="1">Cell membrane</location>
        <topology evidence="1">Multi-pass membrane protein</topology>
    </subcellularLocation>
</comment>
<reference evidence="11 12" key="1">
    <citation type="submission" date="2016-11" db="EMBL/GenBank/DDBJ databases">
        <authorList>
            <person name="Jaros S."/>
            <person name="Januszkiewicz K."/>
            <person name="Wedrychowicz H."/>
        </authorList>
    </citation>
    <scope>NUCLEOTIDE SEQUENCE [LARGE SCALE GENOMIC DNA]</scope>
    <source>
        <strain evidence="11 12">DSM 100565</strain>
    </source>
</reference>
<keyword evidence="12" id="KW-1185">Reference proteome</keyword>
<dbReference type="PANTHER" id="PTHR32309">
    <property type="entry name" value="TYROSINE-PROTEIN KINASE"/>
    <property type="match status" value="1"/>
</dbReference>
<dbReference type="Gene3D" id="3.40.50.300">
    <property type="entry name" value="P-loop containing nucleotide triphosphate hydrolases"/>
    <property type="match status" value="1"/>
</dbReference>
<keyword evidence="7 9" id="KW-0472">Membrane</keyword>
<keyword evidence="11" id="KW-0829">Tyrosine-protein kinase</keyword>